<proteinExistence type="inferred from homology"/>
<keyword evidence="3" id="KW-1133">Transmembrane helix</keyword>
<dbReference type="InterPro" id="IPR036286">
    <property type="entry name" value="LexA/Signal_pep-like_sf"/>
</dbReference>
<name>A0A7W3Y866_9LACO</name>
<dbReference type="GO" id="GO:0009003">
    <property type="term" value="F:signal peptidase activity"/>
    <property type="evidence" value="ECO:0007669"/>
    <property type="project" value="UniProtKB-EC"/>
</dbReference>
<dbReference type="InterPro" id="IPR019533">
    <property type="entry name" value="Peptidase_S26"/>
</dbReference>
<dbReference type="GO" id="GO:0006465">
    <property type="term" value="P:signal peptide processing"/>
    <property type="evidence" value="ECO:0007669"/>
    <property type="project" value="InterPro"/>
</dbReference>
<accession>A0A7W3Y866</accession>
<dbReference type="GO" id="GO:0005886">
    <property type="term" value="C:plasma membrane"/>
    <property type="evidence" value="ECO:0007669"/>
    <property type="project" value="UniProtKB-SubCell"/>
</dbReference>
<dbReference type="NCBIfam" id="TIGR02227">
    <property type="entry name" value="sigpep_I_bact"/>
    <property type="match status" value="1"/>
</dbReference>
<keyword evidence="3" id="KW-0472">Membrane</keyword>
<dbReference type="Pfam" id="PF10502">
    <property type="entry name" value="Peptidase_S26"/>
    <property type="match status" value="1"/>
</dbReference>
<dbReference type="Proteomes" id="UP000518316">
    <property type="component" value="Unassembled WGS sequence"/>
</dbReference>
<keyword evidence="3" id="KW-0812">Transmembrane</keyword>
<dbReference type="SUPFAM" id="SSF51306">
    <property type="entry name" value="LexA/Signal peptidase"/>
    <property type="match status" value="1"/>
</dbReference>
<dbReference type="PANTHER" id="PTHR43390:SF1">
    <property type="entry name" value="CHLOROPLAST PROCESSING PEPTIDASE"/>
    <property type="match status" value="1"/>
</dbReference>
<gene>
    <name evidence="5" type="primary">lepB</name>
    <name evidence="5" type="ORF">H5S40_04195</name>
</gene>
<evidence type="ECO:0000256" key="2">
    <source>
        <dbReference type="ARBA" id="ARBA00009370"/>
    </source>
</evidence>
<dbReference type="RefSeq" id="WP_182597982.1">
    <property type="nucleotide sequence ID" value="NZ_JACIVC010000051.1"/>
</dbReference>
<dbReference type="CDD" id="cd06530">
    <property type="entry name" value="S26_SPase_I"/>
    <property type="match status" value="1"/>
</dbReference>
<comment type="similarity">
    <text evidence="2 3">Belongs to the peptidase S26 family.</text>
</comment>
<feature type="domain" description="Peptidase S26" evidence="4">
    <location>
        <begin position="21"/>
        <end position="184"/>
    </location>
</feature>
<dbReference type="PANTHER" id="PTHR43390">
    <property type="entry name" value="SIGNAL PEPTIDASE I"/>
    <property type="match status" value="1"/>
</dbReference>
<feature type="transmembrane region" description="Helical" evidence="3">
    <location>
        <begin position="12"/>
        <end position="33"/>
    </location>
</feature>
<comment type="catalytic activity">
    <reaction evidence="3">
        <text>Cleavage of hydrophobic, N-terminal signal or leader sequences from secreted and periplasmic proteins.</text>
        <dbReference type="EC" id="3.4.21.89"/>
    </reaction>
</comment>
<evidence type="ECO:0000256" key="3">
    <source>
        <dbReference type="RuleBase" id="RU362042"/>
    </source>
</evidence>
<evidence type="ECO:0000313" key="5">
    <source>
        <dbReference type="EMBL" id="MBB1069356.1"/>
    </source>
</evidence>
<keyword evidence="6" id="KW-1185">Reference proteome</keyword>
<sequence length="204" mass="23358">MLKNEKRYSLIYYIIILSSIILLETIPLELGIAKVSDLSMVPNLSKNQSVLYLKHARINHGSVVVINTNTSQFYLHHTPVNRPLICRVIGLPGDKIDSRKASLYVNDRKINQDYINQSQTNEGIGNWNLENISIENSWLIDGSIHVPPHMYFVLGDNRSIAKDSRVYGFISRGSIDGVVKVPIWSNKSTRKVINKQWEDFYYLP</sequence>
<organism evidence="5 6">
    <name type="scientific">Limosilactobacillus albertensis</name>
    <dbReference type="NCBI Taxonomy" id="2759752"/>
    <lineage>
        <taxon>Bacteria</taxon>
        <taxon>Bacillati</taxon>
        <taxon>Bacillota</taxon>
        <taxon>Bacilli</taxon>
        <taxon>Lactobacillales</taxon>
        <taxon>Lactobacillaceae</taxon>
        <taxon>Limosilactobacillus</taxon>
    </lineage>
</organism>
<evidence type="ECO:0000313" key="6">
    <source>
        <dbReference type="Proteomes" id="UP000518316"/>
    </source>
</evidence>
<evidence type="ECO:0000256" key="1">
    <source>
        <dbReference type="ARBA" id="ARBA00004401"/>
    </source>
</evidence>
<dbReference type="InterPro" id="IPR000223">
    <property type="entry name" value="Pept_S26A_signal_pept_1"/>
</dbReference>
<dbReference type="Gene3D" id="2.10.109.10">
    <property type="entry name" value="Umud Fragment, subunit A"/>
    <property type="match status" value="1"/>
</dbReference>
<evidence type="ECO:0000259" key="4">
    <source>
        <dbReference type="Pfam" id="PF10502"/>
    </source>
</evidence>
<dbReference type="EMBL" id="JACIVC010000051">
    <property type="protein sequence ID" value="MBB1069356.1"/>
    <property type="molecule type" value="Genomic_DNA"/>
</dbReference>
<keyword evidence="3" id="KW-0645">Protease</keyword>
<dbReference type="PRINTS" id="PR00727">
    <property type="entry name" value="LEADERPTASE"/>
</dbReference>
<keyword evidence="3 5" id="KW-0378">Hydrolase</keyword>
<protein>
    <recommendedName>
        <fullName evidence="3">Signal peptidase I</fullName>
        <ecNumber evidence="3">3.4.21.89</ecNumber>
    </recommendedName>
</protein>
<dbReference type="GO" id="GO:0004252">
    <property type="term" value="F:serine-type endopeptidase activity"/>
    <property type="evidence" value="ECO:0007669"/>
    <property type="project" value="InterPro"/>
</dbReference>
<reference evidence="5 6" key="1">
    <citation type="submission" date="2020-07" db="EMBL/GenBank/DDBJ databases">
        <title>Description of Limosilactobacillus balticus sp. nov., Limosilactobacillus agrestis sp. nov., Limosilactobacillus albertensis sp. nov., Limosilactobacillus rudii sp. nov., Limosilactobacillus fastidiosus sp. nov., five novel Limosilactobacillus species isolated from the vertebrate gastrointestinal tract, and proposal of 6 subspecies of Limosilactobacillus reuteri adapted to the gastrointestinal tract of specific vertebrate hosts.</title>
        <authorList>
            <person name="Li F."/>
            <person name="Cheng C."/>
            <person name="Zheng J."/>
            <person name="Quevedo R.M."/>
            <person name="Li J."/>
            <person name="Roos S."/>
            <person name="Gaenzle M.G."/>
            <person name="Walter J."/>
        </authorList>
    </citation>
    <scope>NUCLEOTIDE SEQUENCE [LARGE SCALE GENOMIC DNA]</scope>
    <source>
        <strain evidence="5 6">RRLNB_1_1</strain>
    </source>
</reference>
<comment type="caution">
    <text evidence="5">The sequence shown here is derived from an EMBL/GenBank/DDBJ whole genome shotgun (WGS) entry which is preliminary data.</text>
</comment>
<comment type="subcellular location">
    <subcellularLocation>
        <location evidence="1">Cell membrane</location>
        <topology evidence="1">Single-pass type II membrane protein</topology>
    </subcellularLocation>
    <subcellularLocation>
        <location evidence="3">Membrane</location>
        <topology evidence="3">Single-pass type II membrane protein</topology>
    </subcellularLocation>
</comment>
<dbReference type="EC" id="3.4.21.89" evidence="3"/>
<dbReference type="CDD" id="cd06462">
    <property type="entry name" value="Peptidase_S24_S26"/>
    <property type="match status" value="1"/>
</dbReference>
<dbReference type="AlphaFoldDB" id="A0A7W3Y866"/>